<evidence type="ECO:0000256" key="3">
    <source>
        <dbReference type="ARBA" id="ARBA00012438"/>
    </source>
</evidence>
<evidence type="ECO:0000256" key="8">
    <source>
        <dbReference type="ARBA" id="ARBA00022840"/>
    </source>
</evidence>
<evidence type="ECO:0000259" key="15">
    <source>
        <dbReference type="PROSITE" id="PS50109"/>
    </source>
</evidence>
<dbReference type="InterPro" id="IPR008207">
    <property type="entry name" value="Sig_transdc_His_kin_Hpt_dom"/>
</dbReference>
<evidence type="ECO:0000259" key="16">
    <source>
        <dbReference type="PROSITE" id="PS50110"/>
    </source>
</evidence>
<dbReference type="Pfam" id="PF01627">
    <property type="entry name" value="Hpt"/>
    <property type="match status" value="1"/>
</dbReference>
<dbReference type="Pfam" id="PF02518">
    <property type="entry name" value="HATPase_c"/>
    <property type="match status" value="1"/>
</dbReference>
<dbReference type="InterPro" id="IPR036890">
    <property type="entry name" value="HATPase_C_sf"/>
</dbReference>
<dbReference type="InterPro" id="IPR036641">
    <property type="entry name" value="HPT_dom_sf"/>
</dbReference>
<dbReference type="InterPro" id="IPR005467">
    <property type="entry name" value="His_kinase_dom"/>
</dbReference>
<keyword evidence="10" id="KW-0902">Two-component regulatory system</keyword>
<feature type="domain" description="Histidine kinase" evidence="15">
    <location>
        <begin position="210"/>
        <end position="431"/>
    </location>
</feature>
<feature type="transmembrane region" description="Helical" evidence="14">
    <location>
        <begin position="66"/>
        <end position="84"/>
    </location>
</feature>
<evidence type="ECO:0000256" key="1">
    <source>
        <dbReference type="ARBA" id="ARBA00000085"/>
    </source>
</evidence>
<dbReference type="InterPro" id="IPR001789">
    <property type="entry name" value="Sig_transdc_resp-reg_receiver"/>
</dbReference>
<evidence type="ECO:0000256" key="5">
    <source>
        <dbReference type="ARBA" id="ARBA00022553"/>
    </source>
</evidence>
<dbReference type="InterPro" id="IPR003661">
    <property type="entry name" value="HisK_dim/P_dom"/>
</dbReference>
<feature type="modified residue" description="4-aspartylphosphate" evidence="13">
    <location>
        <position position="651"/>
    </location>
</feature>
<evidence type="ECO:0000256" key="13">
    <source>
        <dbReference type="PROSITE-ProRule" id="PRU00169"/>
    </source>
</evidence>
<dbReference type="Gene3D" id="3.30.565.10">
    <property type="entry name" value="Histidine kinase-like ATPase, C-terminal domain"/>
    <property type="match status" value="1"/>
</dbReference>
<feature type="transmembrane region" description="Helical" evidence="14">
    <location>
        <begin position="145"/>
        <end position="166"/>
    </location>
</feature>
<dbReference type="SMART" id="SM00073">
    <property type="entry name" value="HPT"/>
    <property type="match status" value="1"/>
</dbReference>
<evidence type="ECO:0000256" key="11">
    <source>
        <dbReference type="ARBA" id="ARBA00023136"/>
    </source>
</evidence>
<dbReference type="InterPro" id="IPR011006">
    <property type="entry name" value="CheY-like_superfamily"/>
</dbReference>
<dbReference type="CDD" id="cd16922">
    <property type="entry name" value="HATPase_EvgS-ArcB-TorS-like"/>
    <property type="match status" value="1"/>
</dbReference>
<comment type="caution">
    <text evidence="18">The sequence shown here is derived from an EMBL/GenBank/DDBJ whole genome shotgun (WGS) entry which is preliminary data.</text>
</comment>
<dbReference type="SUPFAM" id="SSF52172">
    <property type="entry name" value="CheY-like"/>
    <property type="match status" value="2"/>
</dbReference>
<dbReference type="InterPro" id="IPR004358">
    <property type="entry name" value="Sig_transdc_His_kin-like_C"/>
</dbReference>
<dbReference type="EMBL" id="JBHSML010000013">
    <property type="protein sequence ID" value="MFC5518202.1"/>
    <property type="molecule type" value="Genomic_DNA"/>
</dbReference>
<evidence type="ECO:0000256" key="14">
    <source>
        <dbReference type="SAM" id="Phobius"/>
    </source>
</evidence>
<reference evidence="19" key="1">
    <citation type="journal article" date="2019" name="Int. J. Syst. Evol. Microbiol.">
        <title>The Global Catalogue of Microorganisms (GCM) 10K type strain sequencing project: providing services to taxonomists for standard genome sequencing and annotation.</title>
        <authorList>
            <consortium name="The Broad Institute Genomics Platform"/>
            <consortium name="The Broad Institute Genome Sequencing Center for Infectious Disease"/>
            <person name="Wu L."/>
            <person name="Ma J."/>
        </authorList>
    </citation>
    <scope>NUCLEOTIDE SEQUENCE [LARGE SCALE GENOMIC DNA]</scope>
    <source>
        <strain evidence="19">KACC 12633</strain>
    </source>
</reference>
<comment type="catalytic activity">
    <reaction evidence="1">
        <text>ATP + protein L-histidine = ADP + protein N-phospho-L-histidine.</text>
        <dbReference type="EC" id="2.7.13.3"/>
    </reaction>
</comment>
<proteinExistence type="predicted"/>
<evidence type="ECO:0000256" key="6">
    <source>
        <dbReference type="ARBA" id="ARBA00022692"/>
    </source>
</evidence>
<keyword evidence="19" id="KW-1185">Reference proteome</keyword>
<keyword evidence="11 14" id="KW-0472">Membrane</keyword>
<dbReference type="PROSITE" id="PS50109">
    <property type="entry name" value="HIS_KIN"/>
    <property type="match status" value="1"/>
</dbReference>
<dbReference type="RefSeq" id="WP_266343627.1">
    <property type="nucleotide sequence ID" value="NZ_JAPKNH010000003.1"/>
</dbReference>
<dbReference type="InterPro" id="IPR003594">
    <property type="entry name" value="HATPase_dom"/>
</dbReference>
<organism evidence="18 19">
    <name type="scientific">Kaistia terrae</name>
    <dbReference type="NCBI Taxonomy" id="537017"/>
    <lineage>
        <taxon>Bacteria</taxon>
        <taxon>Pseudomonadati</taxon>
        <taxon>Pseudomonadota</taxon>
        <taxon>Alphaproteobacteria</taxon>
        <taxon>Hyphomicrobiales</taxon>
        <taxon>Kaistiaceae</taxon>
        <taxon>Kaistia</taxon>
    </lineage>
</organism>
<dbReference type="Gene3D" id="3.40.50.2300">
    <property type="match status" value="2"/>
</dbReference>
<dbReference type="Proteomes" id="UP001596150">
    <property type="component" value="Unassembled WGS sequence"/>
</dbReference>
<keyword evidence="7" id="KW-0547">Nucleotide-binding</keyword>
<feature type="domain" description="Response regulatory" evidence="16">
    <location>
        <begin position="450"/>
        <end position="572"/>
    </location>
</feature>
<dbReference type="CDD" id="cd00088">
    <property type="entry name" value="HPT"/>
    <property type="match status" value="1"/>
</dbReference>
<sequence length="956" mass="104346">MGELGRLRRNFGLFLVVLTWIHVPFIALVAWWIDRGIVAPTLLAILLALAMQVSWTLRGPAPVTRYVSAVALMGQPALLVYMFAGHPWQMDMHMYFFATLALVIGWCDWRPVVVAAVAVAAHHLMLNFVFPYAVFPLGADLPRVYLHASIVAFQTIVLVWLSQTLAASFRRIKTMSDEIVLANETLEQKVADRTREANAANIAKSLFLANMSHEIRTPMNAILGFSHLALRTGLLPKQADYVSKIKAASTALLTLINDILDFSKVEAGMLSLENTHFKIRETIENATAISAVKAAEKGVDVRINIDDNVPTTLLGDALRLNQIILNLVSNAVKFTDRGGVILTIRTQEKIDKKLTLEVSIRDTGIGMTPEQQQMLFRSFSQADNSMTRKFGGTGLGLAISKQLVELMGGTIRVESAAGAGSTFIFTVRMEEGDALMLAEAADVEKLRGIRVLIADDNPASREILHSVFESWSVQADLVASGTEAIALLEDAQARGVTYDLMLIDWKMPGMDGIESVEAMRNSETLTSLPTIMMVSAYAREEAMDSASEAGISAFLVKPVDTAILLAEVTQLVGRAAGQARADVAAVQAVPMVAPELRGSRILLVEDNEINREVAFEILSDGGLIVELAENGRIACEMVLDSSQTYDAVLMDVQMPEMDGIEATKRIRLTIAADRLPIIAMTAHAYEQERQNCLQAGMNDHVAKPVDPELLMRTLDRWVKPRRSEEAASPVAAEASAAPVAPVAIAVIDLPAELLPFDLETALVRVNGKKALLRKLIVTFATNYRGVIATLRSEIDAGAVDDARRLAHSLKGVSGSLELRKVAEASRQLEDALAHRELANIDELVDRLDLALRPALAAARTLLPAEDTPAIAPAASLDASARSEAARLLDELRQQLTKRSMRARKTFETLEATLKGTPEASHLAEIRDPISRLDFSNALANLDAIQEHFVEIRELEN</sequence>
<keyword evidence="5 13" id="KW-0597">Phosphoprotein</keyword>
<dbReference type="PANTHER" id="PTHR45339:SF1">
    <property type="entry name" value="HYBRID SIGNAL TRANSDUCTION HISTIDINE KINASE J"/>
    <property type="match status" value="1"/>
</dbReference>
<dbReference type="Gene3D" id="1.10.287.130">
    <property type="match status" value="1"/>
</dbReference>
<feature type="modified residue" description="Phosphohistidine" evidence="12">
    <location>
        <position position="807"/>
    </location>
</feature>
<dbReference type="SMART" id="SM00448">
    <property type="entry name" value="REC"/>
    <property type="match status" value="2"/>
</dbReference>
<feature type="transmembrane region" description="Helical" evidence="14">
    <location>
        <begin position="12"/>
        <end position="33"/>
    </location>
</feature>
<keyword evidence="8" id="KW-0067">ATP-binding</keyword>
<protein>
    <recommendedName>
        <fullName evidence="3">histidine kinase</fullName>
        <ecNumber evidence="3">2.7.13.3</ecNumber>
    </recommendedName>
</protein>
<feature type="domain" description="Response regulatory" evidence="16">
    <location>
        <begin position="600"/>
        <end position="718"/>
    </location>
</feature>
<evidence type="ECO:0000256" key="4">
    <source>
        <dbReference type="ARBA" id="ARBA00022475"/>
    </source>
</evidence>
<evidence type="ECO:0000256" key="2">
    <source>
        <dbReference type="ARBA" id="ARBA00004651"/>
    </source>
</evidence>
<dbReference type="SMART" id="SM00388">
    <property type="entry name" value="HisKA"/>
    <property type="match status" value="1"/>
</dbReference>
<keyword evidence="6 14" id="KW-0812">Transmembrane</keyword>
<feature type="transmembrane region" description="Helical" evidence="14">
    <location>
        <begin position="39"/>
        <end position="57"/>
    </location>
</feature>
<accession>A0ABW0Q2P7</accession>
<dbReference type="EC" id="2.7.13.3" evidence="3"/>
<dbReference type="SMART" id="SM00387">
    <property type="entry name" value="HATPase_c"/>
    <property type="match status" value="1"/>
</dbReference>
<feature type="domain" description="HPt" evidence="17">
    <location>
        <begin position="768"/>
        <end position="861"/>
    </location>
</feature>
<keyword evidence="9 14" id="KW-1133">Transmembrane helix</keyword>
<evidence type="ECO:0000256" key="9">
    <source>
        <dbReference type="ARBA" id="ARBA00022989"/>
    </source>
</evidence>
<evidence type="ECO:0000256" key="7">
    <source>
        <dbReference type="ARBA" id="ARBA00022741"/>
    </source>
</evidence>
<dbReference type="SUPFAM" id="SSF47384">
    <property type="entry name" value="Homodimeric domain of signal transducing histidine kinase"/>
    <property type="match status" value="1"/>
</dbReference>
<evidence type="ECO:0000313" key="19">
    <source>
        <dbReference type="Proteomes" id="UP001596150"/>
    </source>
</evidence>
<dbReference type="PRINTS" id="PR00344">
    <property type="entry name" value="BCTRLSENSOR"/>
</dbReference>
<comment type="subcellular location">
    <subcellularLocation>
        <location evidence="2">Cell membrane</location>
        <topology evidence="2">Multi-pass membrane protein</topology>
    </subcellularLocation>
</comment>
<keyword evidence="4" id="KW-1003">Cell membrane</keyword>
<evidence type="ECO:0000259" key="17">
    <source>
        <dbReference type="PROSITE" id="PS50894"/>
    </source>
</evidence>
<dbReference type="Pfam" id="PF00512">
    <property type="entry name" value="HisKA"/>
    <property type="match status" value="1"/>
</dbReference>
<name>A0ABW0Q2P7_9HYPH</name>
<feature type="modified residue" description="4-aspartylphosphate" evidence="13">
    <location>
        <position position="504"/>
    </location>
</feature>
<dbReference type="InterPro" id="IPR036097">
    <property type="entry name" value="HisK_dim/P_sf"/>
</dbReference>
<dbReference type="PROSITE" id="PS50894">
    <property type="entry name" value="HPT"/>
    <property type="match status" value="1"/>
</dbReference>
<evidence type="ECO:0000256" key="12">
    <source>
        <dbReference type="PROSITE-ProRule" id="PRU00110"/>
    </source>
</evidence>
<dbReference type="SUPFAM" id="SSF47226">
    <property type="entry name" value="Histidine-containing phosphotransfer domain, HPT domain"/>
    <property type="match status" value="1"/>
</dbReference>
<dbReference type="SUPFAM" id="SSF55874">
    <property type="entry name" value="ATPase domain of HSP90 chaperone/DNA topoisomerase II/histidine kinase"/>
    <property type="match status" value="1"/>
</dbReference>
<gene>
    <name evidence="18" type="ORF">ACFPP9_20650</name>
</gene>
<feature type="transmembrane region" description="Helical" evidence="14">
    <location>
        <begin position="112"/>
        <end position="133"/>
    </location>
</feature>
<dbReference type="Pfam" id="PF00072">
    <property type="entry name" value="Response_reg"/>
    <property type="match status" value="2"/>
</dbReference>
<dbReference type="PANTHER" id="PTHR45339">
    <property type="entry name" value="HYBRID SIGNAL TRANSDUCTION HISTIDINE KINASE J"/>
    <property type="match status" value="1"/>
</dbReference>
<evidence type="ECO:0000313" key="18">
    <source>
        <dbReference type="EMBL" id="MFC5518202.1"/>
    </source>
</evidence>
<dbReference type="PROSITE" id="PS50110">
    <property type="entry name" value="RESPONSE_REGULATORY"/>
    <property type="match status" value="2"/>
</dbReference>
<dbReference type="Gene3D" id="1.20.120.160">
    <property type="entry name" value="HPT domain"/>
    <property type="match status" value="1"/>
</dbReference>
<evidence type="ECO:0000256" key="10">
    <source>
        <dbReference type="ARBA" id="ARBA00023012"/>
    </source>
</evidence>
<dbReference type="CDD" id="cd17546">
    <property type="entry name" value="REC_hyHK_CKI1_RcsC-like"/>
    <property type="match status" value="2"/>
</dbReference>
<dbReference type="CDD" id="cd00082">
    <property type="entry name" value="HisKA"/>
    <property type="match status" value="1"/>
</dbReference>